<sequence>MLKIKATIREWRKKYKRIAIIHKDEKKAKKLVDYLTTEIGKGVVYINPEEDVKPGFVSVLASYNSKGMEFDGVILVNVNEESFPKDDLHARLLYVLLTRAQQEVKGFYQDKPSELLDGYVKQLVKATSKFDDIL</sequence>
<protein>
    <submittedName>
        <fullName evidence="2">ATP-binding domain-containing protein</fullName>
    </submittedName>
</protein>
<dbReference type="SUPFAM" id="SSF52540">
    <property type="entry name" value="P-loop containing nucleoside triphosphate hydrolases"/>
    <property type="match status" value="1"/>
</dbReference>
<evidence type="ECO:0000313" key="3">
    <source>
        <dbReference type="Proteomes" id="UP000679749"/>
    </source>
</evidence>
<dbReference type="Gene3D" id="3.40.50.300">
    <property type="entry name" value="P-loop containing nucleotide triphosphate hydrolases"/>
    <property type="match status" value="1"/>
</dbReference>
<dbReference type="EMBL" id="JAGYPF010000004">
    <property type="protein sequence ID" value="MBS4214976.1"/>
    <property type="molecule type" value="Genomic_DNA"/>
</dbReference>
<proteinExistence type="predicted"/>
<name>A0A942U9Q8_9BACI</name>
<dbReference type="InterPro" id="IPR027417">
    <property type="entry name" value="P-loop_NTPase"/>
</dbReference>
<dbReference type="Proteomes" id="UP000679749">
    <property type="component" value="Unassembled WGS sequence"/>
</dbReference>
<accession>A0A942U9Q8</accession>
<keyword evidence="2" id="KW-0547">Nucleotide-binding</keyword>
<dbReference type="GO" id="GO:0005524">
    <property type="term" value="F:ATP binding"/>
    <property type="evidence" value="ECO:0007669"/>
    <property type="project" value="UniProtKB-KW"/>
</dbReference>
<comment type="caution">
    <text evidence="2">The sequence shown here is derived from an EMBL/GenBank/DDBJ whole genome shotgun (WGS) entry which is preliminary data.</text>
</comment>
<keyword evidence="3" id="KW-1185">Reference proteome</keyword>
<dbReference type="Pfam" id="PF13538">
    <property type="entry name" value="UvrD_C_2"/>
    <property type="match status" value="1"/>
</dbReference>
<reference evidence="2" key="1">
    <citation type="submission" date="2021-05" db="EMBL/GenBank/DDBJ databases">
        <title>Novel Bacillus species.</title>
        <authorList>
            <person name="Liu G."/>
        </authorList>
    </citation>
    <scope>NUCLEOTIDE SEQUENCE</scope>
    <source>
        <strain evidence="2">FJAT-49825</strain>
    </source>
</reference>
<dbReference type="RefSeq" id="WP_213119474.1">
    <property type="nucleotide sequence ID" value="NZ_JAGYPF010000004.1"/>
</dbReference>
<dbReference type="AlphaFoldDB" id="A0A942U9Q8"/>
<evidence type="ECO:0000259" key="1">
    <source>
        <dbReference type="Pfam" id="PF13538"/>
    </source>
</evidence>
<dbReference type="InterPro" id="IPR027785">
    <property type="entry name" value="UvrD-like_helicase_C"/>
</dbReference>
<gene>
    <name evidence="2" type="ORF">KHA99_21245</name>
</gene>
<feature type="domain" description="UvrD-like helicase C-terminal" evidence="1">
    <location>
        <begin position="59"/>
        <end position="104"/>
    </location>
</feature>
<evidence type="ECO:0000313" key="2">
    <source>
        <dbReference type="EMBL" id="MBS4214976.1"/>
    </source>
</evidence>
<keyword evidence="2" id="KW-0067">ATP-binding</keyword>
<organism evidence="2 3">
    <name type="scientific">Neobacillus rhizophilus</name>
    <dbReference type="NCBI Taxonomy" id="2833579"/>
    <lineage>
        <taxon>Bacteria</taxon>
        <taxon>Bacillati</taxon>
        <taxon>Bacillota</taxon>
        <taxon>Bacilli</taxon>
        <taxon>Bacillales</taxon>
        <taxon>Bacillaceae</taxon>
        <taxon>Neobacillus</taxon>
    </lineage>
</organism>